<dbReference type="RefSeq" id="WP_118047194.1">
    <property type="nucleotide sequence ID" value="NZ_QRWQ01000014.1"/>
</dbReference>
<keyword evidence="3" id="KW-0347">Helicase</keyword>
<dbReference type="SUPFAM" id="SSF52540">
    <property type="entry name" value="P-loop containing nucleoside triphosphate hydrolases"/>
    <property type="match status" value="1"/>
</dbReference>
<dbReference type="Proteomes" id="UP000283834">
    <property type="component" value="Unassembled WGS sequence"/>
</dbReference>
<dbReference type="PANTHER" id="PTHR30153">
    <property type="entry name" value="REPLICATIVE DNA HELICASE DNAB"/>
    <property type="match status" value="1"/>
</dbReference>
<keyword evidence="3" id="KW-0547">Nucleotide-binding</keyword>
<dbReference type="GO" id="GO:0005524">
    <property type="term" value="F:ATP binding"/>
    <property type="evidence" value="ECO:0007669"/>
    <property type="project" value="InterPro"/>
</dbReference>
<gene>
    <name evidence="3" type="ORF">DWX36_12920</name>
</gene>
<organism evidence="3 4">
    <name type="scientific">Mediterraneibacter gnavus</name>
    <name type="common">Ruminococcus gnavus</name>
    <dbReference type="NCBI Taxonomy" id="33038"/>
    <lineage>
        <taxon>Bacteria</taxon>
        <taxon>Bacillati</taxon>
        <taxon>Bacillota</taxon>
        <taxon>Clostridia</taxon>
        <taxon>Lachnospirales</taxon>
        <taxon>Lachnospiraceae</taxon>
        <taxon>Mediterraneibacter</taxon>
    </lineage>
</organism>
<sequence>MANMIEQSLLCKVLDAPDLEILHSNGVIEEMFLTCKDEIHFIIEHYNSYKQMPDKLTFLGRFKDFQMLEVTESTDYLVYKLKEAYTYTKLVPLIEDTAKVVKEDSIKAIQYLKEELEKLEKSVPVSRNKDGYDIISNAGDRLTEYKKRCEVKGLIGIPTGIPKLDEITNGWLWGEDLVVLTGRTNVGKTWIGEYFATMAWNMGYKILMYSGEMSTAMVGFRFDTLNKHFSNMGLLNGSGTLGKRPDTDGAKYLQEDYEKYITQLQQKSGFIVVTPDDFEGRKPNVDEIKSLAIKHGADMIVIDQLSLMSDKRRADIPRIAYNNISEDLFLMSKELKKPVLLMAQANREAVKNHKKGESPELHDLAESDGVGQNATRVLSLSVIDGTLKISVKKNRYGINNKEVLMIWEVNTGYLKPLLSENPEESTEDKKDDKPDGEKDKGGEKDYGF</sequence>
<keyword evidence="3" id="KW-0067">ATP-binding</keyword>
<proteinExistence type="predicted"/>
<feature type="region of interest" description="Disordered" evidence="1">
    <location>
        <begin position="417"/>
        <end position="448"/>
    </location>
</feature>
<dbReference type="EMBL" id="QRWQ01000014">
    <property type="protein sequence ID" value="RGT36980.1"/>
    <property type="molecule type" value="Genomic_DNA"/>
</dbReference>
<feature type="compositionally biased region" description="Basic and acidic residues" evidence="1">
    <location>
        <begin position="427"/>
        <end position="448"/>
    </location>
</feature>
<comment type="caution">
    <text evidence="3">The sequence shown here is derived from an EMBL/GenBank/DDBJ whole genome shotgun (WGS) entry which is preliminary data.</text>
</comment>
<evidence type="ECO:0000313" key="3">
    <source>
        <dbReference type="EMBL" id="RGT36980.1"/>
    </source>
</evidence>
<dbReference type="AlphaFoldDB" id="A0A412NDY9"/>
<feature type="domain" description="SF4 helicase" evidence="2">
    <location>
        <begin position="150"/>
        <end position="421"/>
    </location>
</feature>
<dbReference type="Gene3D" id="3.40.50.300">
    <property type="entry name" value="P-loop containing nucleotide triphosphate hydrolases"/>
    <property type="match status" value="1"/>
</dbReference>
<evidence type="ECO:0000256" key="1">
    <source>
        <dbReference type="SAM" id="MobiDB-lite"/>
    </source>
</evidence>
<dbReference type="Pfam" id="PF03796">
    <property type="entry name" value="DnaB_C"/>
    <property type="match status" value="1"/>
</dbReference>
<reference evidence="3 4" key="1">
    <citation type="submission" date="2018-08" db="EMBL/GenBank/DDBJ databases">
        <title>A genome reference for cultivated species of the human gut microbiota.</title>
        <authorList>
            <person name="Zou Y."/>
            <person name="Xue W."/>
            <person name="Luo G."/>
        </authorList>
    </citation>
    <scope>NUCLEOTIDE SEQUENCE [LARGE SCALE GENOMIC DNA]</scope>
    <source>
        <strain evidence="3 4">AF19-16AC</strain>
    </source>
</reference>
<accession>A0A412NDY9</accession>
<evidence type="ECO:0000313" key="4">
    <source>
        <dbReference type="Proteomes" id="UP000283834"/>
    </source>
</evidence>
<dbReference type="InterPro" id="IPR007694">
    <property type="entry name" value="DNA_helicase_DnaB-like_C"/>
</dbReference>
<evidence type="ECO:0000259" key="2">
    <source>
        <dbReference type="PROSITE" id="PS51199"/>
    </source>
</evidence>
<dbReference type="GO" id="GO:0006260">
    <property type="term" value="P:DNA replication"/>
    <property type="evidence" value="ECO:0007669"/>
    <property type="project" value="InterPro"/>
</dbReference>
<protein>
    <submittedName>
        <fullName evidence="3">DNA helicase</fullName>
    </submittedName>
</protein>
<dbReference type="GO" id="GO:0005829">
    <property type="term" value="C:cytosol"/>
    <property type="evidence" value="ECO:0007669"/>
    <property type="project" value="TreeGrafter"/>
</dbReference>
<name>A0A412NDY9_MEDGN</name>
<dbReference type="PROSITE" id="PS51199">
    <property type="entry name" value="SF4_HELICASE"/>
    <property type="match status" value="1"/>
</dbReference>
<keyword evidence="3" id="KW-0378">Hydrolase</keyword>
<dbReference type="InterPro" id="IPR027417">
    <property type="entry name" value="P-loop_NTPase"/>
</dbReference>
<dbReference type="PANTHER" id="PTHR30153:SF2">
    <property type="entry name" value="REPLICATIVE DNA HELICASE"/>
    <property type="match status" value="1"/>
</dbReference>
<dbReference type="GO" id="GO:0003678">
    <property type="term" value="F:DNA helicase activity"/>
    <property type="evidence" value="ECO:0007669"/>
    <property type="project" value="InterPro"/>
</dbReference>